<dbReference type="Proteomes" id="UP000005723">
    <property type="component" value="Unassembled WGS sequence"/>
</dbReference>
<dbReference type="HOGENOM" id="CLU_3296398_0_0_6"/>
<sequence>MSSISRFLTVLIMVVSVFATCVAASIDDAMSAARQVNGQA</sequence>
<accession>D4DY95</accession>
<organism evidence="1 2">
    <name type="scientific">Serratia odorifera DSM 4582</name>
    <dbReference type="NCBI Taxonomy" id="667129"/>
    <lineage>
        <taxon>Bacteria</taxon>
        <taxon>Pseudomonadati</taxon>
        <taxon>Pseudomonadota</taxon>
        <taxon>Gammaproteobacteria</taxon>
        <taxon>Enterobacterales</taxon>
        <taxon>Yersiniaceae</taxon>
        <taxon>Serratia</taxon>
    </lineage>
</organism>
<proteinExistence type="predicted"/>
<protein>
    <submittedName>
        <fullName evidence="1">Uncharacterized protein</fullName>
    </submittedName>
</protein>
<dbReference type="EMBL" id="ADBY01000017">
    <property type="protein sequence ID" value="EFE97587.1"/>
    <property type="molecule type" value="Genomic_DNA"/>
</dbReference>
<keyword evidence="2" id="KW-1185">Reference proteome</keyword>
<evidence type="ECO:0000313" key="2">
    <source>
        <dbReference type="Proteomes" id="UP000005723"/>
    </source>
</evidence>
<comment type="caution">
    <text evidence="1">The sequence shown here is derived from an EMBL/GenBank/DDBJ whole genome shotgun (WGS) entry which is preliminary data.</text>
</comment>
<name>D4DY95_SEROD</name>
<dbReference type="STRING" id="667129.HMPREF0758_0878"/>
<reference evidence="1 2" key="1">
    <citation type="submission" date="2010-01" db="EMBL/GenBank/DDBJ databases">
        <authorList>
            <person name="Muzny D."/>
            <person name="Qin X."/>
            <person name="Deng J."/>
            <person name="Jiang H."/>
            <person name="Liu Y."/>
            <person name="Qu J."/>
            <person name="Song X.-Z."/>
            <person name="Zhang L."/>
            <person name="Thornton R."/>
            <person name="Coyle M."/>
            <person name="Francisco L."/>
            <person name="Jackson L."/>
            <person name="Javaid M."/>
            <person name="Korchina V."/>
            <person name="Kovar C."/>
            <person name="Mata R."/>
            <person name="Mathew T."/>
            <person name="Ngo R."/>
            <person name="Nguyen L."/>
            <person name="Nguyen N."/>
            <person name="Okwuonu G."/>
            <person name="Ongeri F."/>
            <person name="Pham C."/>
            <person name="Simmons D."/>
            <person name="Wilczek-Boney K."/>
            <person name="Hale W."/>
            <person name="Jakkamsetti A."/>
            <person name="Pham P."/>
            <person name="Ruth R."/>
            <person name="San Lucas F."/>
            <person name="Warren J."/>
            <person name="Zhang J."/>
            <person name="Zhao Z."/>
            <person name="Zhou C."/>
            <person name="Zhu D."/>
            <person name="Lee S."/>
            <person name="Bess C."/>
            <person name="Blankenburg K."/>
            <person name="Forbes L."/>
            <person name="Fu Q."/>
            <person name="Gubbala S."/>
            <person name="Hirani K."/>
            <person name="Jayaseelan J.C."/>
            <person name="Lara F."/>
            <person name="Munidasa M."/>
            <person name="Palculict T."/>
            <person name="Patil S."/>
            <person name="Pu L.-L."/>
            <person name="Saada N."/>
            <person name="Tang L."/>
            <person name="Weissenberger G."/>
            <person name="Zhu Y."/>
            <person name="Hemphill L."/>
            <person name="Shang Y."/>
            <person name="Youmans B."/>
            <person name="Ayvaz T."/>
            <person name="Ross M."/>
            <person name="Santibanez J."/>
            <person name="Aqrawi P."/>
            <person name="Gross S."/>
            <person name="Joshi V."/>
            <person name="Fowler G."/>
            <person name="Nazareth L."/>
            <person name="Reid J."/>
            <person name="Worley K."/>
            <person name="Petrosino J."/>
            <person name="Highlander S."/>
            <person name="Gibbs R."/>
        </authorList>
    </citation>
    <scope>NUCLEOTIDE SEQUENCE [LARGE SCALE GENOMIC DNA]</scope>
    <source>
        <strain evidence="1 2">DSM 4582</strain>
    </source>
</reference>
<dbReference type="AlphaFoldDB" id="D4DY95"/>
<gene>
    <name evidence="1" type="ORF">HMPREF0758_0878</name>
</gene>
<evidence type="ECO:0000313" key="1">
    <source>
        <dbReference type="EMBL" id="EFE97587.1"/>
    </source>
</evidence>